<gene>
    <name evidence="1" type="ORF">WN944_009941</name>
</gene>
<proteinExistence type="predicted"/>
<evidence type="ECO:0000313" key="2">
    <source>
        <dbReference type="Proteomes" id="UP001428341"/>
    </source>
</evidence>
<organism evidence="1 2">
    <name type="scientific">Citrus x changshan-huyou</name>
    <dbReference type="NCBI Taxonomy" id="2935761"/>
    <lineage>
        <taxon>Eukaryota</taxon>
        <taxon>Viridiplantae</taxon>
        <taxon>Streptophyta</taxon>
        <taxon>Embryophyta</taxon>
        <taxon>Tracheophyta</taxon>
        <taxon>Spermatophyta</taxon>
        <taxon>Magnoliopsida</taxon>
        <taxon>eudicotyledons</taxon>
        <taxon>Gunneridae</taxon>
        <taxon>Pentapetalae</taxon>
        <taxon>rosids</taxon>
        <taxon>malvids</taxon>
        <taxon>Sapindales</taxon>
        <taxon>Rutaceae</taxon>
        <taxon>Aurantioideae</taxon>
        <taxon>Citrus</taxon>
    </lineage>
</organism>
<reference evidence="1 2" key="1">
    <citation type="submission" date="2024-05" db="EMBL/GenBank/DDBJ databases">
        <title>Haplotype-resolved chromosome-level genome assembly of Huyou (Citrus changshanensis).</title>
        <authorList>
            <person name="Miao C."/>
            <person name="Chen W."/>
            <person name="Wu Y."/>
            <person name="Wang L."/>
            <person name="Zhao S."/>
            <person name="Grierson D."/>
            <person name="Xu C."/>
            <person name="Chen K."/>
        </authorList>
    </citation>
    <scope>NUCLEOTIDE SEQUENCE [LARGE SCALE GENOMIC DNA]</scope>
    <source>
        <strain evidence="1">01-14</strain>
        <tissue evidence="1">Leaf</tissue>
    </source>
</reference>
<keyword evidence="2" id="KW-1185">Reference proteome</keyword>
<accession>A0AAP0MSN9</accession>
<dbReference type="AlphaFoldDB" id="A0AAP0MSN9"/>
<dbReference type="EMBL" id="JBCGBO010000002">
    <property type="protein sequence ID" value="KAK9221514.1"/>
    <property type="molecule type" value="Genomic_DNA"/>
</dbReference>
<evidence type="ECO:0000313" key="1">
    <source>
        <dbReference type="EMBL" id="KAK9221514.1"/>
    </source>
</evidence>
<protein>
    <submittedName>
        <fullName evidence="1">Uncharacterized protein</fullName>
    </submittedName>
</protein>
<name>A0AAP0MSN9_9ROSI</name>
<dbReference type="Proteomes" id="UP001428341">
    <property type="component" value="Unassembled WGS sequence"/>
</dbReference>
<comment type="caution">
    <text evidence="1">The sequence shown here is derived from an EMBL/GenBank/DDBJ whole genome shotgun (WGS) entry which is preliminary data.</text>
</comment>
<sequence>MAVEFNRQLKEIVIKLRAELPAAAKTLRSSGLLATTLASLMFRGNIEEPNRLEMASKYRLRDFVNKIHHGSVGGKIVGNGKCREIQQ</sequence>